<reference evidence="6" key="1">
    <citation type="journal article" date="2010" name="Plant Physiol.">
        <title>Multiple roles of soluble sugars in the establishment of Gunnera-Nostoc endosymbiosis.</title>
        <authorList>
            <person name="Khamar H.J."/>
            <person name="Breathwaite E.K."/>
            <person name="Prasse C.E."/>
            <person name="Fraley E.R."/>
            <person name="Secor C.R."/>
            <person name="Chibane F.L."/>
            <person name="Elhai J."/>
            <person name="Chiu W.L."/>
        </authorList>
    </citation>
    <scope>NUCLEOTIDE SEQUENCE</scope>
</reference>
<keyword evidence="4" id="KW-0326">Glycosidase</keyword>
<dbReference type="GO" id="GO:0016161">
    <property type="term" value="F:beta-amylase activity"/>
    <property type="evidence" value="ECO:0007669"/>
    <property type="project" value="UniProtKB-EC"/>
</dbReference>
<evidence type="ECO:0000313" key="6">
    <source>
        <dbReference type="EMBL" id="ADP88920.1"/>
    </source>
</evidence>
<dbReference type="EMBL" id="HQ009842">
    <property type="protein sequence ID" value="ADP88920.1"/>
    <property type="molecule type" value="mRNA"/>
</dbReference>
<dbReference type="InterPro" id="IPR017853">
    <property type="entry name" value="GH"/>
</dbReference>
<dbReference type="PANTHER" id="PTHR31352:SF3">
    <property type="entry name" value="INACTIVE BETA-AMYLASE 9"/>
    <property type="match status" value="1"/>
</dbReference>
<keyword evidence="3 4" id="KW-0624">Polysaccharide degradation</keyword>
<dbReference type="InterPro" id="IPR001554">
    <property type="entry name" value="Glyco_hydro_14"/>
</dbReference>
<dbReference type="EC" id="3.2.1.2" evidence="4"/>
<name>E5KC10_9MAGN</name>
<dbReference type="GO" id="GO:0000272">
    <property type="term" value="P:polysaccharide catabolic process"/>
    <property type="evidence" value="ECO:0007669"/>
    <property type="project" value="UniProtKB-KW"/>
</dbReference>
<keyword evidence="4" id="KW-0378">Hydrolase</keyword>
<evidence type="ECO:0000256" key="4">
    <source>
        <dbReference type="RuleBase" id="RU000509"/>
    </source>
</evidence>
<keyword evidence="2 4" id="KW-0119">Carbohydrate metabolism</keyword>
<dbReference type="PRINTS" id="PR00750">
    <property type="entry name" value="BETAAMYLASE"/>
</dbReference>
<dbReference type="AlphaFoldDB" id="E5KC10"/>
<accession>E5KC10</accession>
<evidence type="ECO:0000256" key="3">
    <source>
        <dbReference type="ARBA" id="ARBA00023326"/>
    </source>
</evidence>
<evidence type="ECO:0000256" key="5">
    <source>
        <dbReference type="SAM" id="MobiDB-lite"/>
    </source>
</evidence>
<dbReference type="Gene3D" id="3.20.20.80">
    <property type="entry name" value="Glycosidases"/>
    <property type="match status" value="1"/>
</dbReference>
<protein>
    <recommendedName>
        <fullName evidence="4">Beta-amylase</fullName>
        <ecNumber evidence="4">3.2.1.2</ecNumber>
    </recommendedName>
</protein>
<dbReference type="SUPFAM" id="SSF51445">
    <property type="entry name" value="(Trans)glycosidases"/>
    <property type="match status" value="1"/>
</dbReference>
<comment type="catalytic activity">
    <reaction evidence="4">
        <text>Hydrolysis of (1-&gt;4)-alpha-D-glucosidic linkages in polysaccharides so as to remove successive maltose units from the non-reducing ends of the chains.</text>
        <dbReference type="EC" id="3.2.1.2"/>
    </reaction>
</comment>
<organism evidence="6">
    <name type="scientific">Gunnera manicata</name>
    <dbReference type="NCBI Taxonomy" id="24957"/>
    <lineage>
        <taxon>Eukaryota</taxon>
        <taxon>Viridiplantae</taxon>
        <taxon>Streptophyta</taxon>
        <taxon>Embryophyta</taxon>
        <taxon>Tracheophyta</taxon>
        <taxon>Spermatophyta</taxon>
        <taxon>Magnoliopsida</taxon>
        <taxon>eudicotyledons</taxon>
        <taxon>Gunneridae</taxon>
        <taxon>Gunnerales</taxon>
        <taxon>Gunneraceae</taxon>
        <taxon>Gunnera</taxon>
    </lineage>
</organism>
<comment type="similarity">
    <text evidence="1 4">Belongs to the glycosyl hydrolase 14 family.</text>
</comment>
<feature type="region of interest" description="Disordered" evidence="5">
    <location>
        <begin position="513"/>
        <end position="543"/>
    </location>
</feature>
<evidence type="ECO:0000256" key="2">
    <source>
        <dbReference type="ARBA" id="ARBA00023277"/>
    </source>
</evidence>
<dbReference type="CAZy" id="GH14">
    <property type="family name" value="Glycoside Hydrolase Family 14"/>
</dbReference>
<dbReference type="Pfam" id="PF01373">
    <property type="entry name" value="Glyco_hydro_14"/>
    <property type="match status" value="1"/>
</dbReference>
<dbReference type="PANTHER" id="PTHR31352">
    <property type="entry name" value="BETA-AMYLASE 1, CHLOROPLASTIC"/>
    <property type="match status" value="1"/>
</dbReference>
<evidence type="ECO:0000256" key="1">
    <source>
        <dbReference type="ARBA" id="ARBA00005652"/>
    </source>
</evidence>
<proteinExistence type="evidence at transcript level"/>
<sequence length="543" mass="60134">MEVTAIANSSASICRSDRGLGFCYDPKIMMFSRKNRICFGRNLRFKNAGIRVCLNSIGSDLARSEKISGAAPTSASRRSKTIDDVRLFVGLPLDAVSDCNALKHARAIAAGLKALKLLGVEGVELPVWWGVVEKKAMGNYEWSSYLEIAEMVQNVGLKLHVSLCFHACKAPKVPLPAWVSQIGEQDPSIYFTDRSGKQYKECLSLAVDELSVLNGKSPLQVYQDFCESFKSSFSAYMGSTITGISMGLGPDGELRYPSHHQSPKANNITGVGEFQCYDKNMLTLLKKHAEETGNPLYGLSGPHDTPSYDQSPNTNNFFNEHGGSWETPYGNFFLSWYSNELITHGNRLLALASTTFRLLALASTTFRDLPVTISGKVPLMHSWYKTRSRPSELTAGFKNGYEPIVDLFSKNSCKMILPGMDLSDEHQPQGSHSSPELLLEEIKGLCKNHGVGVSGQNLEFSGAPGRFEQIKKNLLDDNEVVDLFTYQRMGVYFFSPEHFPKFSEFVRSLNQPELDLDDRREVPAKSPSLSSEKKGKDVSLQVA</sequence>